<dbReference type="AlphaFoldDB" id="A0A1I8ANE5"/>
<evidence type="ECO:0000313" key="2">
    <source>
        <dbReference type="Proteomes" id="UP000095287"/>
    </source>
</evidence>
<keyword evidence="1" id="KW-0812">Transmembrane</keyword>
<keyword evidence="2" id="KW-1185">Reference proteome</keyword>
<proteinExistence type="predicted"/>
<evidence type="ECO:0000256" key="1">
    <source>
        <dbReference type="SAM" id="Phobius"/>
    </source>
</evidence>
<evidence type="ECO:0000313" key="3">
    <source>
        <dbReference type="WBParaSite" id="L893_g7518.t1"/>
    </source>
</evidence>
<sequence>MWASQSMSVVLLAFNRCVEIWKPRYLYESFDGHRTYYWLLACVLYSMIFVVWAPGMTFSAISYAWFYDPYKNIPGLEFIERSQMTIQAFFLCLFTFLSAFVYDYMQFYPVPASVSVGVNVTWQFSNGAPAIIYLVVNKTIRNGVVALLLGNRIMKELTTSVMPTRSVMRTSHVESGMTL</sequence>
<dbReference type="Pfam" id="PF10321">
    <property type="entry name" value="7TM_GPCR_Srt"/>
    <property type="match status" value="2"/>
</dbReference>
<feature type="transmembrane region" description="Helical" evidence="1">
    <location>
        <begin position="88"/>
        <end position="110"/>
    </location>
</feature>
<name>A0A1I8ANE5_9BILA</name>
<keyword evidence="1" id="KW-1133">Transmembrane helix</keyword>
<reference evidence="3" key="1">
    <citation type="submission" date="2016-11" db="UniProtKB">
        <authorList>
            <consortium name="WormBaseParasite"/>
        </authorList>
    </citation>
    <scope>IDENTIFICATION</scope>
</reference>
<feature type="transmembrane region" description="Helical" evidence="1">
    <location>
        <begin position="36"/>
        <end position="67"/>
    </location>
</feature>
<dbReference type="PANTHER" id="PTHR23021:SF11">
    <property type="entry name" value="SERPENTINE RECEPTOR, CLASS T"/>
    <property type="match status" value="1"/>
</dbReference>
<dbReference type="Proteomes" id="UP000095287">
    <property type="component" value="Unplaced"/>
</dbReference>
<dbReference type="SUPFAM" id="SSF81321">
    <property type="entry name" value="Family A G protein-coupled receptor-like"/>
    <property type="match status" value="1"/>
</dbReference>
<dbReference type="PANTHER" id="PTHR23021">
    <property type="entry name" value="SERPENTINE RECEPTOR, CLASS T"/>
    <property type="match status" value="1"/>
</dbReference>
<keyword evidence="1" id="KW-0472">Membrane</keyword>
<dbReference type="InterPro" id="IPR019425">
    <property type="entry name" value="7TM_GPCR_serpentine_rcpt_Srt"/>
</dbReference>
<organism evidence="2 3">
    <name type="scientific">Steinernema glaseri</name>
    <dbReference type="NCBI Taxonomy" id="37863"/>
    <lineage>
        <taxon>Eukaryota</taxon>
        <taxon>Metazoa</taxon>
        <taxon>Ecdysozoa</taxon>
        <taxon>Nematoda</taxon>
        <taxon>Chromadorea</taxon>
        <taxon>Rhabditida</taxon>
        <taxon>Tylenchina</taxon>
        <taxon>Panagrolaimomorpha</taxon>
        <taxon>Strongyloidoidea</taxon>
        <taxon>Steinernematidae</taxon>
        <taxon>Steinernema</taxon>
    </lineage>
</organism>
<accession>A0A1I8ANE5</accession>
<protein>
    <submittedName>
        <fullName evidence="3">Serpentine receptor class gamma</fullName>
    </submittedName>
</protein>
<dbReference type="WBParaSite" id="L893_g7518.t1">
    <property type="protein sequence ID" value="L893_g7518.t1"/>
    <property type="gene ID" value="L893_g7518"/>
</dbReference>